<dbReference type="EMBL" id="FO082053">
    <property type="protein sequence ID" value="CCE80091.1"/>
    <property type="molecule type" value="Genomic_DNA"/>
</dbReference>
<dbReference type="Proteomes" id="UP000005222">
    <property type="component" value="Chromosome H"/>
</dbReference>
<evidence type="ECO:0000256" key="7">
    <source>
        <dbReference type="SAM" id="Coils"/>
    </source>
</evidence>
<dbReference type="InParanoid" id="G8YHF4"/>
<evidence type="ECO:0000256" key="3">
    <source>
        <dbReference type="ARBA" id="ARBA00007289"/>
    </source>
</evidence>
<dbReference type="GO" id="GO:0007032">
    <property type="term" value="P:endosome organization"/>
    <property type="evidence" value="ECO:0007669"/>
    <property type="project" value="TreeGrafter"/>
</dbReference>
<dbReference type="OrthoDB" id="5424991at2759"/>
<evidence type="ECO:0000313" key="8">
    <source>
        <dbReference type="EMBL" id="CCE80091.1"/>
    </source>
</evidence>
<dbReference type="eggNOG" id="ENOG502S5Q7">
    <property type="taxonomic scope" value="Eukaryota"/>
</dbReference>
<protein>
    <recommendedName>
        <fullName evidence="4">Biogenesis of lysosome-related organelles complex 1 subunit CNL1</fullName>
    </recommendedName>
    <alternativeName>
        <fullName evidence="6">CNO-like protein 1</fullName>
    </alternativeName>
</protein>
<dbReference type="AlphaFoldDB" id="G8YHF4"/>
<dbReference type="PANTHER" id="PTHR39145:SF1">
    <property type="entry name" value="BIOGENESIS OF LYSOSOME-RELATED ORGANELLES COMPLEX 1 SUBUNIT CNL1"/>
    <property type="match status" value="1"/>
</dbReference>
<gene>
    <name evidence="9" type="primary">Piso0_003189</name>
    <name evidence="8" type="ORF">GNLVRS01_PISO0G06848g</name>
    <name evidence="9" type="ORF">GNLVRS01_PISO0H06849g</name>
</gene>
<evidence type="ECO:0000313" key="9">
    <source>
        <dbReference type="EMBL" id="CCE80856.1"/>
    </source>
</evidence>
<dbReference type="InterPro" id="IPR034455">
    <property type="entry name" value="CNL1"/>
</dbReference>
<comment type="function">
    <text evidence="1">Component of the biogenesis of lysosome-related organelles complex-1 (BLOC-1), a complex that is involved in endosomal cargo sorting.</text>
</comment>
<dbReference type="HOGENOM" id="CLU_141728_1_0_1"/>
<dbReference type="GO" id="GO:0031083">
    <property type="term" value="C:BLOC-1 complex"/>
    <property type="evidence" value="ECO:0007669"/>
    <property type="project" value="InterPro"/>
</dbReference>
<keyword evidence="5" id="KW-0963">Cytoplasm</keyword>
<dbReference type="FunCoup" id="G8YHF4">
    <property type="interactions" value="40"/>
</dbReference>
<accession>G8YHF4</accession>
<keyword evidence="7" id="KW-0175">Coiled coil</keyword>
<evidence type="ECO:0000256" key="6">
    <source>
        <dbReference type="ARBA" id="ARBA00029995"/>
    </source>
</evidence>
<dbReference type="EMBL" id="FO082052">
    <property type="protein sequence ID" value="CCE80856.1"/>
    <property type="molecule type" value="Genomic_DNA"/>
</dbReference>
<evidence type="ECO:0000256" key="2">
    <source>
        <dbReference type="ARBA" id="ARBA00004496"/>
    </source>
</evidence>
<organism evidence="9 10">
    <name type="scientific">Pichia sorbitophila (strain ATCC MYA-4447 / BCRC 22081 / CBS 7064 / NBRC 10061 / NRRL Y-12695)</name>
    <name type="common">Hybrid yeast</name>
    <dbReference type="NCBI Taxonomy" id="559304"/>
    <lineage>
        <taxon>Eukaryota</taxon>
        <taxon>Fungi</taxon>
        <taxon>Dikarya</taxon>
        <taxon>Ascomycota</taxon>
        <taxon>Saccharomycotina</taxon>
        <taxon>Pichiomycetes</taxon>
        <taxon>Debaryomycetaceae</taxon>
        <taxon>Millerozyma</taxon>
    </lineage>
</organism>
<dbReference type="Proteomes" id="UP000005222">
    <property type="component" value="Chromosome G"/>
</dbReference>
<evidence type="ECO:0000256" key="5">
    <source>
        <dbReference type="ARBA" id="ARBA00022490"/>
    </source>
</evidence>
<evidence type="ECO:0000256" key="4">
    <source>
        <dbReference type="ARBA" id="ARBA00014971"/>
    </source>
</evidence>
<name>G8YHF4_PICSO</name>
<comment type="subcellular location">
    <subcellularLocation>
        <location evidence="2">Cytoplasm</location>
    </subcellularLocation>
</comment>
<dbReference type="GO" id="GO:0005737">
    <property type="term" value="C:cytoplasm"/>
    <property type="evidence" value="ECO:0007669"/>
    <property type="project" value="UniProtKB-SubCell"/>
</dbReference>
<dbReference type="STRING" id="559304.G8YHF4"/>
<proteinExistence type="inferred from homology"/>
<dbReference type="PANTHER" id="PTHR39145">
    <property type="entry name" value="BIOGENESIS OF LYSOSOME-RELATED ORGANELLES COMPLEX 1 SUBUNIT CNL1"/>
    <property type="match status" value="1"/>
</dbReference>
<comment type="similarity">
    <text evidence="3">Belongs to the BLOC1S4 family.</text>
</comment>
<evidence type="ECO:0000313" key="10">
    <source>
        <dbReference type="Proteomes" id="UP000005222"/>
    </source>
</evidence>
<sequence length="108" mass="12701">MSDSGEDDPLAINKLAVSFDYLMYKIKDHIESLSEETYEAVNHKQNFIDKYLDQIQLEKTFEQSDTLIRKCDNLEMELYKLEKIEEFVGDFKNRIAILESEVRALNSD</sequence>
<evidence type="ECO:0000256" key="1">
    <source>
        <dbReference type="ARBA" id="ARBA00003807"/>
    </source>
</evidence>
<feature type="coiled-coil region" evidence="7">
    <location>
        <begin position="57"/>
        <end position="108"/>
    </location>
</feature>
<reference evidence="10" key="2">
    <citation type="journal article" date="2012" name="G3 (Bethesda)">
        <title>Pichia sorbitophila, an interspecies yeast hybrid reveals early steps of genome resolution following polyploidization.</title>
        <authorList>
            <person name="Leh Louis V."/>
            <person name="Despons L."/>
            <person name="Friedrich A."/>
            <person name="Martin T."/>
            <person name="Durrens P."/>
            <person name="Casaregola S."/>
            <person name="Neuveglise C."/>
            <person name="Fairhead C."/>
            <person name="Marck C."/>
            <person name="Cruz J.A."/>
            <person name="Straub M.L."/>
            <person name="Kugler V."/>
            <person name="Sacerdot C."/>
            <person name="Uzunov Z."/>
            <person name="Thierry A."/>
            <person name="Weiss S."/>
            <person name="Bleykasten C."/>
            <person name="De Montigny J."/>
            <person name="Jacques N."/>
            <person name="Jung P."/>
            <person name="Lemaire M."/>
            <person name="Mallet S."/>
            <person name="Morel G."/>
            <person name="Richard G.F."/>
            <person name="Sarkar A."/>
            <person name="Savel G."/>
            <person name="Schacherer J."/>
            <person name="Seret M.L."/>
            <person name="Talla E."/>
            <person name="Samson G."/>
            <person name="Jubin C."/>
            <person name="Poulain J."/>
            <person name="Vacherie B."/>
            <person name="Barbe V."/>
            <person name="Pelletier E."/>
            <person name="Sherman D.J."/>
            <person name="Westhof E."/>
            <person name="Weissenbach J."/>
            <person name="Baret P.V."/>
            <person name="Wincker P."/>
            <person name="Gaillardin C."/>
            <person name="Dujon B."/>
            <person name="Souciet J.L."/>
        </authorList>
    </citation>
    <scope>NUCLEOTIDE SEQUENCE [LARGE SCALE GENOMIC DNA]</scope>
    <source>
        <strain evidence="10">ATCC MYA-4447 / BCRC 22081 / CBS 7064 / NBRC 10061 / NRRL Y-12695</strain>
    </source>
</reference>
<keyword evidence="10" id="KW-1185">Reference proteome</keyword>
<reference evidence="9" key="1">
    <citation type="submission" date="2011-10" db="EMBL/GenBank/DDBJ databases">
        <authorList>
            <person name="Genoscope - CEA"/>
        </authorList>
    </citation>
    <scope>NUCLEOTIDE SEQUENCE</scope>
</reference>